<dbReference type="InterPro" id="IPR033480">
    <property type="entry name" value="sCache_2"/>
</dbReference>
<dbReference type="Gene3D" id="3.20.20.450">
    <property type="entry name" value="EAL domain"/>
    <property type="match status" value="1"/>
</dbReference>
<dbReference type="CDD" id="cd00130">
    <property type="entry name" value="PAS"/>
    <property type="match status" value="1"/>
</dbReference>
<feature type="domain" description="PAC" evidence="9">
    <location>
        <begin position="571"/>
        <end position="623"/>
    </location>
</feature>
<keyword evidence="2" id="KW-1003">Cell membrane</keyword>
<dbReference type="Pfam" id="PF08269">
    <property type="entry name" value="dCache_2"/>
    <property type="match status" value="1"/>
</dbReference>
<evidence type="ECO:0000256" key="6">
    <source>
        <dbReference type="ARBA" id="ARBA00051114"/>
    </source>
</evidence>
<keyword evidence="13" id="KW-1185">Reference proteome</keyword>
<dbReference type="FunFam" id="3.30.70.270:FF:000001">
    <property type="entry name" value="Diguanylate cyclase domain protein"/>
    <property type="match status" value="1"/>
</dbReference>
<feature type="domain" description="GGDEF" evidence="11">
    <location>
        <begin position="655"/>
        <end position="788"/>
    </location>
</feature>
<dbReference type="FunFam" id="3.20.20.450:FF:000001">
    <property type="entry name" value="Cyclic di-GMP phosphodiesterase yahA"/>
    <property type="match status" value="1"/>
</dbReference>
<protein>
    <submittedName>
        <fullName evidence="12">PAS domain S-box-containing protein/diguanylate cyclase (GGDEF) domain-containing protein</fullName>
    </submittedName>
</protein>
<dbReference type="InterPro" id="IPR000160">
    <property type="entry name" value="GGDEF_dom"/>
</dbReference>
<dbReference type="Pfam" id="PF00990">
    <property type="entry name" value="GGDEF"/>
    <property type="match status" value="1"/>
</dbReference>
<dbReference type="SUPFAM" id="SSF141868">
    <property type="entry name" value="EAL domain-like"/>
    <property type="match status" value="1"/>
</dbReference>
<sequence>MQLTQERLAHLQLAGTLLIVFLLAGSLTGYFLYSQEQDFARAQQKQEQEVLKDVEADLRAHGEQAAGLLESLRHQTESTLERRLRQQVDQAYTLAESLWQQQHDRLPPDQLRALIRETLRPLRFFNGRGYIFIDTLDGRCVLLPTAPEREGRSLLDNRDDRGTYIMQNLLRVVKQPSGAGFTRYRWFAPGSTEMADKIAYARRFERFGWLIGAGEYIASVDQDMQRQGLTVLGGSVRDRNDQLLILDAAGRVLLFPGQPQWQGRDYRQLPAAIAHSLARILEHGPRTASTSIMLPGTGSAEPQSQPAYALHLPGWGWTLISTASLSERMQAERLSRQQSLRRELADKISATGLITLLALFSAMLFSWWLNRWIKGLIAHYHRDQERSLEELGERSRDLQLSRFMVDHASDVVLLLDEDGAPRYLNAAAAALLGDDPAQRGQRLAALLPPSDQPLPLTYETVLDDVPFEVSLTSMQYQEHAYRSLRARDMSRRQQAEQQRRLAAKIFDTSSQAIVISDASNHIVMVNRAFTDITGYSEQEAIGRQPSLLSSGRQPPAFYQKMWQQLAQRGHWAGEIWNRRKDGTIYPEWLSISLLRDEAGQVSHHVALFSDISERKEQEAHIRHMAEHDFLTDLPNRALIHDRLAQAIRAAARQKNRLAVLFLDLDHFKNINDTLGHAHGDELLKQVAQRLQHTVRGSDTVGRNGGDEFVLILPELASPAEAAQLAQRLLDDLRRPFQIDGQALAISTSIGISLYPDNGSQLQELLVSADLAMYHAKAQGRGRYQFFTPELNAQVAERLTLENHLRQALERQQLHLVYQPQFAIDRRRLVGCEALLRWQHPEQGLISPARFIPLAEETGLIVEIGRWVLDEACRQAAAWLAAGTPLRVAVNVSARQLGQPDWLAEVEAALARHRLPSCWLELEVTESTLMEDAEQAVRHLQAFKERGIHLAVDDFGTGYSSLTYLKRFSPDLIKIDRAFVMNLPHNRDDAAIVSAIVQLAEALGMQTLAEGVESEEQLDFLAQAGCDVVQGYLTGRPQNAAELTALLATSRGLEPFQ</sequence>
<dbReference type="GO" id="GO:0005886">
    <property type="term" value="C:plasma membrane"/>
    <property type="evidence" value="ECO:0007669"/>
    <property type="project" value="UniProtKB-SubCell"/>
</dbReference>
<dbReference type="SUPFAM" id="SSF55785">
    <property type="entry name" value="PYP-like sensor domain (PAS domain)"/>
    <property type="match status" value="2"/>
</dbReference>
<dbReference type="Pfam" id="PF13426">
    <property type="entry name" value="PAS_9"/>
    <property type="match status" value="1"/>
</dbReference>
<dbReference type="InterPro" id="IPR001633">
    <property type="entry name" value="EAL_dom"/>
</dbReference>
<dbReference type="InterPro" id="IPR004010">
    <property type="entry name" value="Double_Cache_2"/>
</dbReference>
<dbReference type="Gene3D" id="3.30.70.270">
    <property type="match status" value="1"/>
</dbReference>
<dbReference type="SMART" id="SM00267">
    <property type="entry name" value="GGDEF"/>
    <property type="match status" value="1"/>
</dbReference>
<evidence type="ECO:0000256" key="7">
    <source>
        <dbReference type="SAM" id="Phobius"/>
    </source>
</evidence>
<keyword evidence="4 7" id="KW-1133">Transmembrane helix</keyword>
<dbReference type="RefSeq" id="WP_085276869.1">
    <property type="nucleotide sequence ID" value="NZ_FXAG01000015.1"/>
</dbReference>
<evidence type="ECO:0000256" key="3">
    <source>
        <dbReference type="ARBA" id="ARBA00022692"/>
    </source>
</evidence>
<dbReference type="EMBL" id="FXAG01000015">
    <property type="protein sequence ID" value="SMF35505.1"/>
    <property type="molecule type" value="Genomic_DNA"/>
</dbReference>
<dbReference type="NCBIfam" id="TIGR00254">
    <property type="entry name" value="GGDEF"/>
    <property type="match status" value="1"/>
</dbReference>
<feature type="domain" description="PAS" evidence="8">
    <location>
        <begin position="498"/>
        <end position="544"/>
    </location>
</feature>
<dbReference type="InterPro" id="IPR029787">
    <property type="entry name" value="Nucleotide_cyclase"/>
</dbReference>
<name>A0A1Y6BYV1_9NEIS</name>
<feature type="domain" description="EAL" evidence="10">
    <location>
        <begin position="797"/>
        <end position="1050"/>
    </location>
</feature>
<comment type="subcellular location">
    <subcellularLocation>
        <location evidence="1">Cell membrane</location>
        <topology evidence="1">Multi-pass membrane protein</topology>
    </subcellularLocation>
</comment>
<dbReference type="SUPFAM" id="SSF55073">
    <property type="entry name" value="Nucleotide cyclase"/>
    <property type="match status" value="1"/>
</dbReference>
<dbReference type="InterPro" id="IPR000014">
    <property type="entry name" value="PAS"/>
</dbReference>
<gene>
    <name evidence="12" type="ORF">SAMN02745746_02721</name>
</gene>
<dbReference type="PANTHER" id="PTHR44757">
    <property type="entry name" value="DIGUANYLATE CYCLASE DGCP"/>
    <property type="match status" value="1"/>
</dbReference>
<dbReference type="InterPro" id="IPR035919">
    <property type="entry name" value="EAL_sf"/>
</dbReference>
<evidence type="ECO:0000313" key="13">
    <source>
        <dbReference type="Proteomes" id="UP000192920"/>
    </source>
</evidence>
<dbReference type="Pfam" id="PF13188">
    <property type="entry name" value="PAS_8"/>
    <property type="match status" value="1"/>
</dbReference>
<dbReference type="InterPro" id="IPR035965">
    <property type="entry name" value="PAS-like_dom_sf"/>
</dbReference>
<evidence type="ECO:0000313" key="12">
    <source>
        <dbReference type="EMBL" id="SMF35505.1"/>
    </source>
</evidence>
<dbReference type="Pfam" id="PF00563">
    <property type="entry name" value="EAL"/>
    <property type="match status" value="1"/>
</dbReference>
<keyword evidence="5 7" id="KW-0472">Membrane</keyword>
<comment type="catalytic activity">
    <reaction evidence="6">
        <text>3',3'-c-di-GMP + H2O = 5'-phosphoguanylyl(3'-&gt;5')guanosine + H(+)</text>
        <dbReference type="Rhea" id="RHEA:24902"/>
        <dbReference type="ChEBI" id="CHEBI:15377"/>
        <dbReference type="ChEBI" id="CHEBI:15378"/>
        <dbReference type="ChEBI" id="CHEBI:58754"/>
        <dbReference type="ChEBI" id="CHEBI:58805"/>
        <dbReference type="EC" id="3.1.4.52"/>
    </reaction>
    <physiologicalReaction direction="left-to-right" evidence="6">
        <dbReference type="Rhea" id="RHEA:24903"/>
    </physiologicalReaction>
</comment>
<dbReference type="Gene3D" id="3.30.450.20">
    <property type="entry name" value="PAS domain"/>
    <property type="match status" value="2"/>
</dbReference>
<accession>A0A1Y6BYV1</accession>
<evidence type="ECO:0000256" key="2">
    <source>
        <dbReference type="ARBA" id="ARBA00022475"/>
    </source>
</evidence>
<dbReference type="Proteomes" id="UP000192920">
    <property type="component" value="Unassembled WGS sequence"/>
</dbReference>
<dbReference type="InterPro" id="IPR000700">
    <property type="entry name" value="PAS-assoc_C"/>
</dbReference>
<dbReference type="CDD" id="cd01949">
    <property type="entry name" value="GGDEF"/>
    <property type="match status" value="1"/>
</dbReference>
<dbReference type="InterPro" id="IPR001610">
    <property type="entry name" value="PAC"/>
</dbReference>
<dbReference type="PROSITE" id="PS50883">
    <property type="entry name" value="EAL"/>
    <property type="match status" value="1"/>
</dbReference>
<evidence type="ECO:0000256" key="4">
    <source>
        <dbReference type="ARBA" id="ARBA00022989"/>
    </source>
</evidence>
<dbReference type="PROSITE" id="PS50113">
    <property type="entry name" value="PAC"/>
    <property type="match status" value="1"/>
</dbReference>
<dbReference type="SMART" id="SM00052">
    <property type="entry name" value="EAL"/>
    <property type="match status" value="1"/>
</dbReference>
<evidence type="ECO:0000259" key="8">
    <source>
        <dbReference type="PROSITE" id="PS50112"/>
    </source>
</evidence>
<evidence type="ECO:0000259" key="11">
    <source>
        <dbReference type="PROSITE" id="PS50887"/>
    </source>
</evidence>
<organism evidence="12 13">
    <name type="scientific">Pseudogulbenkiania subflava DSM 22618</name>
    <dbReference type="NCBI Taxonomy" id="1123014"/>
    <lineage>
        <taxon>Bacteria</taxon>
        <taxon>Pseudomonadati</taxon>
        <taxon>Pseudomonadota</taxon>
        <taxon>Betaproteobacteria</taxon>
        <taxon>Neisseriales</taxon>
        <taxon>Chromobacteriaceae</taxon>
        <taxon>Pseudogulbenkiania</taxon>
    </lineage>
</organism>
<dbReference type="CDD" id="cd01948">
    <property type="entry name" value="EAL"/>
    <property type="match status" value="1"/>
</dbReference>
<dbReference type="GO" id="GO:0071111">
    <property type="term" value="F:cyclic-guanylate-specific phosphodiesterase activity"/>
    <property type="evidence" value="ECO:0007669"/>
    <property type="project" value="UniProtKB-EC"/>
</dbReference>
<dbReference type="AlphaFoldDB" id="A0A1Y6BYV1"/>
<dbReference type="NCBIfam" id="TIGR00229">
    <property type="entry name" value="sensory_box"/>
    <property type="match status" value="1"/>
</dbReference>
<evidence type="ECO:0000256" key="5">
    <source>
        <dbReference type="ARBA" id="ARBA00023136"/>
    </source>
</evidence>
<evidence type="ECO:0000259" key="10">
    <source>
        <dbReference type="PROSITE" id="PS50883"/>
    </source>
</evidence>
<dbReference type="InterPro" id="IPR052155">
    <property type="entry name" value="Biofilm_reg_signaling"/>
</dbReference>
<dbReference type="GO" id="GO:0071732">
    <property type="term" value="P:cellular response to nitric oxide"/>
    <property type="evidence" value="ECO:0007669"/>
    <property type="project" value="UniProtKB-ARBA"/>
</dbReference>
<evidence type="ECO:0000256" key="1">
    <source>
        <dbReference type="ARBA" id="ARBA00004651"/>
    </source>
</evidence>
<dbReference type="InterPro" id="IPR043128">
    <property type="entry name" value="Rev_trsase/Diguanyl_cyclase"/>
</dbReference>
<dbReference type="SMART" id="SM00086">
    <property type="entry name" value="PAC"/>
    <property type="match status" value="1"/>
</dbReference>
<keyword evidence="3 7" id="KW-0812">Transmembrane</keyword>
<dbReference type="SMART" id="SM00091">
    <property type="entry name" value="PAS"/>
    <property type="match status" value="2"/>
</dbReference>
<proteinExistence type="predicted"/>
<dbReference type="PROSITE" id="PS50887">
    <property type="entry name" value="GGDEF"/>
    <property type="match status" value="1"/>
</dbReference>
<dbReference type="SMART" id="SM01049">
    <property type="entry name" value="Cache_2"/>
    <property type="match status" value="1"/>
</dbReference>
<feature type="transmembrane region" description="Helical" evidence="7">
    <location>
        <begin position="348"/>
        <end position="369"/>
    </location>
</feature>
<evidence type="ECO:0000259" key="9">
    <source>
        <dbReference type="PROSITE" id="PS50113"/>
    </source>
</evidence>
<dbReference type="PROSITE" id="PS50112">
    <property type="entry name" value="PAS"/>
    <property type="match status" value="1"/>
</dbReference>
<reference evidence="13" key="1">
    <citation type="submission" date="2017-04" db="EMBL/GenBank/DDBJ databases">
        <authorList>
            <person name="Varghese N."/>
            <person name="Submissions S."/>
        </authorList>
    </citation>
    <scope>NUCLEOTIDE SEQUENCE [LARGE SCALE GENOMIC DNA]</scope>
    <source>
        <strain evidence="13">DSM 22618</strain>
    </source>
</reference>
<dbReference type="STRING" id="1123014.SAMN02745746_02721"/>
<dbReference type="PANTHER" id="PTHR44757:SF2">
    <property type="entry name" value="BIOFILM ARCHITECTURE MAINTENANCE PROTEIN MBAA"/>
    <property type="match status" value="1"/>
</dbReference>
<feature type="transmembrane region" description="Helical" evidence="7">
    <location>
        <begin position="12"/>
        <end position="33"/>
    </location>
</feature>